<keyword evidence="2" id="KW-1003">Cell membrane</keyword>
<gene>
    <name evidence="7" type="ORF">AOZ06_25000</name>
</gene>
<dbReference type="Gene3D" id="1.20.1250.20">
    <property type="entry name" value="MFS general substrate transporter like domains"/>
    <property type="match status" value="1"/>
</dbReference>
<evidence type="ECO:0000256" key="3">
    <source>
        <dbReference type="ARBA" id="ARBA00022692"/>
    </source>
</evidence>
<feature type="transmembrane region" description="Helical" evidence="6">
    <location>
        <begin position="39"/>
        <end position="59"/>
    </location>
</feature>
<feature type="transmembrane region" description="Helical" evidence="6">
    <location>
        <begin position="166"/>
        <end position="186"/>
    </location>
</feature>
<name>A0A0N9HWT3_9PSEU</name>
<sequence length="397" mass="41034">MFSSSEFRAVWMADLLSVAGDQIARVGLAVLVYTRTNSAALTALTYALTFLPALFSGPLSTVADRVPRRSFMVTADLARAVLVASMAVPGVPLPALSVLLLLTQILDPPHAAARSAALRDIFPMSAADPDDTRYRSAESLRTVTSQIAQLAAFPSGGLLAALNPQVALAGNALTFVVSAALVGLFLRRMPPAAETRKSTYWKAVRDARGTLRDNPRIRAIAAMAALAGLTVVPEGLAIPYTADAGASPAAAGLLMAADPLGNTLGAAVVPFLSAKLQQRIMAPLIAVTGIPLLFVVLTPPLPVAAVLFLFSGACGAYLLMNKTTLNTLVPESQRAGLIGRVRGRVNVSQGVVIAASGAVAGWIGPAPTIAVAGLLCLGTGACVTVMWHRAVQRETAS</sequence>
<evidence type="ECO:0000313" key="8">
    <source>
        <dbReference type="Proteomes" id="UP000063699"/>
    </source>
</evidence>
<dbReference type="PANTHER" id="PTHR23513:SF11">
    <property type="entry name" value="STAPHYLOFERRIN A TRANSPORTER"/>
    <property type="match status" value="1"/>
</dbReference>
<dbReference type="Proteomes" id="UP000063699">
    <property type="component" value="Chromosome"/>
</dbReference>
<feature type="transmembrane region" description="Helical" evidence="6">
    <location>
        <begin position="217"/>
        <end position="238"/>
    </location>
</feature>
<dbReference type="CDD" id="cd06173">
    <property type="entry name" value="MFS_MefA_like"/>
    <property type="match status" value="1"/>
</dbReference>
<feature type="transmembrane region" description="Helical" evidence="6">
    <location>
        <begin position="341"/>
        <end position="363"/>
    </location>
</feature>
<comment type="subcellular location">
    <subcellularLocation>
        <location evidence="1">Cell membrane</location>
        <topology evidence="1">Multi-pass membrane protein</topology>
    </subcellularLocation>
</comment>
<feature type="transmembrane region" description="Helical" evidence="6">
    <location>
        <begin position="303"/>
        <end position="320"/>
    </location>
</feature>
<dbReference type="AlphaFoldDB" id="A0A0N9HWT3"/>
<keyword evidence="5 6" id="KW-0472">Membrane</keyword>
<keyword evidence="8" id="KW-1185">Reference proteome</keyword>
<dbReference type="PANTHER" id="PTHR23513">
    <property type="entry name" value="INTEGRAL MEMBRANE EFFLUX PROTEIN-RELATED"/>
    <property type="match status" value="1"/>
</dbReference>
<protein>
    <recommendedName>
        <fullName evidence="9">MFS transporter</fullName>
    </recommendedName>
</protein>
<dbReference type="EMBL" id="CP012752">
    <property type="protein sequence ID" value="ALG09724.1"/>
    <property type="molecule type" value="Genomic_DNA"/>
</dbReference>
<dbReference type="Pfam" id="PF07690">
    <property type="entry name" value="MFS_1"/>
    <property type="match status" value="1"/>
</dbReference>
<dbReference type="GO" id="GO:0022857">
    <property type="term" value="F:transmembrane transporter activity"/>
    <property type="evidence" value="ECO:0007669"/>
    <property type="project" value="InterPro"/>
</dbReference>
<reference evidence="7 8" key="1">
    <citation type="submission" date="2015-07" db="EMBL/GenBank/DDBJ databases">
        <title>Genome sequencing of Kibdelosporangium phytohabitans.</title>
        <authorList>
            <person name="Qin S."/>
            <person name="Xing K."/>
        </authorList>
    </citation>
    <scope>NUCLEOTIDE SEQUENCE [LARGE SCALE GENOMIC DNA]</scope>
    <source>
        <strain evidence="7 8">KLBMP1111</strain>
    </source>
</reference>
<evidence type="ECO:0000256" key="4">
    <source>
        <dbReference type="ARBA" id="ARBA00022989"/>
    </source>
</evidence>
<feature type="transmembrane region" description="Helical" evidence="6">
    <location>
        <begin position="280"/>
        <end position="297"/>
    </location>
</feature>
<evidence type="ECO:0000256" key="1">
    <source>
        <dbReference type="ARBA" id="ARBA00004651"/>
    </source>
</evidence>
<accession>A0A0N9HWT3</accession>
<dbReference type="GO" id="GO:0005886">
    <property type="term" value="C:plasma membrane"/>
    <property type="evidence" value="ECO:0007669"/>
    <property type="project" value="UniProtKB-SubCell"/>
</dbReference>
<evidence type="ECO:0000256" key="6">
    <source>
        <dbReference type="SAM" id="Phobius"/>
    </source>
</evidence>
<evidence type="ECO:0000256" key="5">
    <source>
        <dbReference type="ARBA" id="ARBA00023136"/>
    </source>
</evidence>
<dbReference type="STRING" id="860235.AOZ06_25000"/>
<dbReference type="InterPro" id="IPR011701">
    <property type="entry name" value="MFS"/>
</dbReference>
<proteinExistence type="predicted"/>
<feature type="transmembrane region" description="Helical" evidence="6">
    <location>
        <begin position="80"/>
        <end position="102"/>
    </location>
</feature>
<evidence type="ECO:0000313" key="7">
    <source>
        <dbReference type="EMBL" id="ALG09724.1"/>
    </source>
</evidence>
<dbReference type="SUPFAM" id="SSF103473">
    <property type="entry name" value="MFS general substrate transporter"/>
    <property type="match status" value="1"/>
</dbReference>
<keyword evidence="3 6" id="KW-0812">Transmembrane</keyword>
<keyword evidence="4 6" id="KW-1133">Transmembrane helix</keyword>
<dbReference type="KEGG" id="kphy:AOZ06_25000"/>
<evidence type="ECO:0000256" key="2">
    <source>
        <dbReference type="ARBA" id="ARBA00022475"/>
    </source>
</evidence>
<feature type="transmembrane region" description="Helical" evidence="6">
    <location>
        <begin position="369"/>
        <end position="387"/>
    </location>
</feature>
<dbReference type="InterPro" id="IPR036259">
    <property type="entry name" value="MFS_trans_sf"/>
</dbReference>
<organism evidence="7 8">
    <name type="scientific">Kibdelosporangium phytohabitans</name>
    <dbReference type="NCBI Taxonomy" id="860235"/>
    <lineage>
        <taxon>Bacteria</taxon>
        <taxon>Bacillati</taxon>
        <taxon>Actinomycetota</taxon>
        <taxon>Actinomycetes</taxon>
        <taxon>Pseudonocardiales</taxon>
        <taxon>Pseudonocardiaceae</taxon>
        <taxon>Kibdelosporangium</taxon>
    </lineage>
</organism>
<feature type="transmembrane region" description="Helical" evidence="6">
    <location>
        <begin position="250"/>
        <end position="273"/>
    </location>
</feature>
<evidence type="ECO:0008006" key="9">
    <source>
        <dbReference type="Google" id="ProtNLM"/>
    </source>
</evidence>